<dbReference type="Pfam" id="PF05016">
    <property type="entry name" value="ParE_toxin"/>
    <property type="match status" value="1"/>
</dbReference>
<evidence type="ECO:0000313" key="2">
    <source>
        <dbReference type="EMBL" id="MCW6037578.1"/>
    </source>
</evidence>
<keyword evidence="1" id="KW-1277">Toxin-antitoxin system</keyword>
<sequence>MGNYSFSDAALTDLDEICASLSAINPDVAIRFFEKVRDKCRQFAQFPNMGKNYSL</sequence>
<dbReference type="Gene3D" id="3.30.2310.20">
    <property type="entry name" value="RelE-like"/>
    <property type="match status" value="1"/>
</dbReference>
<dbReference type="InterPro" id="IPR007712">
    <property type="entry name" value="RelE/ParE_toxin"/>
</dbReference>
<dbReference type="InterPro" id="IPR035093">
    <property type="entry name" value="RelE/ParE_toxin_dom_sf"/>
</dbReference>
<accession>A0ABT3L7V4</accession>
<keyword evidence="3" id="KW-1185">Reference proteome</keyword>
<comment type="caution">
    <text evidence="2">The sequence shown here is derived from an EMBL/GenBank/DDBJ whole genome shotgun (WGS) entry which is preliminary data.</text>
</comment>
<evidence type="ECO:0000313" key="3">
    <source>
        <dbReference type="Proteomes" id="UP001526426"/>
    </source>
</evidence>
<proteinExistence type="predicted"/>
<dbReference type="Proteomes" id="UP001526426">
    <property type="component" value="Unassembled WGS sequence"/>
</dbReference>
<reference evidence="2 3" key="1">
    <citation type="submission" date="2021-08" db="EMBL/GenBank/DDBJ databases">
        <title>Draft genome sequence of Spirulina subsalsa with high tolerance to salinity and hype-accumulation of phycocyanin.</title>
        <authorList>
            <person name="Pei H."/>
            <person name="Jiang L."/>
        </authorList>
    </citation>
    <scope>NUCLEOTIDE SEQUENCE [LARGE SCALE GENOMIC DNA]</scope>
    <source>
        <strain evidence="2 3">FACHB-351</strain>
    </source>
</reference>
<protein>
    <submittedName>
        <fullName evidence="2">Type II toxin-antitoxin system RelE/ParE family toxin</fullName>
    </submittedName>
</protein>
<name>A0ABT3L7V4_9CYAN</name>
<dbReference type="RefSeq" id="WP_407810043.1">
    <property type="nucleotide sequence ID" value="NZ_JAIHOM010000078.1"/>
</dbReference>
<evidence type="ECO:0000256" key="1">
    <source>
        <dbReference type="ARBA" id="ARBA00022649"/>
    </source>
</evidence>
<organism evidence="2 3">
    <name type="scientific">Spirulina subsalsa FACHB-351</name>
    <dbReference type="NCBI Taxonomy" id="234711"/>
    <lineage>
        <taxon>Bacteria</taxon>
        <taxon>Bacillati</taxon>
        <taxon>Cyanobacteriota</taxon>
        <taxon>Cyanophyceae</taxon>
        <taxon>Spirulinales</taxon>
        <taxon>Spirulinaceae</taxon>
        <taxon>Spirulina</taxon>
    </lineage>
</organism>
<gene>
    <name evidence="2" type="ORF">K4A83_15025</name>
</gene>
<dbReference type="EMBL" id="JAIHOM010000078">
    <property type="protein sequence ID" value="MCW6037578.1"/>
    <property type="molecule type" value="Genomic_DNA"/>
</dbReference>